<feature type="non-terminal residue" evidence="2">
    <location>
        <position position="109"/>
    </location>
</feature>
<sequence length="109" mass="11901">GQPEERGRRAAHALWRLVIHELQVPHRVERFGHPMKCVLWHQPVHGQRGRPSVGGSPGHGGLPAVALDEARDERGRHGDGEPDAHAVEEGDATVQARAAAGQRDERTVI</sequence>
<proteinExistence type="predicted"/>
<dbReference type="Proteomes" id="UP000815260">
    <property type="component" value="Chromosome 7D"/>
</dbReference>
<reference evidence="2" key="2">
    <citation type="submission" date="2020-03" db="EMBL/GenBank/DDBJ databases">
        <title>The second near-complete assembly of the hexaploid bread wheat (Triticum aestivum) genome.</title>
        <authorList>
            <person name="Zimin A.V."/>
            <person name="Puiu D."/>
            <person name="Shumante A."/>
            <person name="Alonge M."/>
            <person name="Salzberg S.L."/>
        </authorList>
    </citation>
    <scope>NUCLEOTIDE SEQUENCE</scope>
    <source>
        <tissue evidence="2">Leaf</tissue>
    </source>
</reference>
<evidence type="ECO:0000256" key="1">
    <source>
        <dbReference type="SAM" id="MobiDB-lite"/>
    </source>
</evidence>
<feature type="non-terminal residue" evidence="2">
    <location>
        <position position="1"/>
    </location>
</feature>
<feature type="compositionally biased region" description="Basic and acidic residues" evidence="1">
    <location>
        <begin position="68"/>
        <end position="88"/>
    </location>
</feature>
<protein>
    <submittedName>
        <fullName evidence="2">Uncharacterized protein</fullName>
    </submittedName>
</protein>
<comment type="caution">
    <text evidence="2">The sequence shown here is derived from an EMBL/GenBank/DDBJ whole genome shotgun (WGS) entry which is preliminary data.</text>
</comment>
<dbReference type="AlphaFoldDB" id="A0A9R1MJ96"/>
<organism evidence="2">
    <name type="scientific">Triticum aestivum</name>
    <name type="common">Wheat</name>
    <dbReference type="NCBI Taxonomy" id="4565"/>
    <lineage>
        <taxon>Eukaryota</taxon>
        <taxon>Viridiplantae</taxon>
        <taxon>Streptophyta</taxon>
        <taxon>Embryophyta</taxon>
        <taxon>Tracheophyta</taxon>
        <taxon>Spermatophyta</taxon>
        <taxon>Magnoliopsida</taxon>
        <taxon>Liliopsida</taxon>
        <taxon>Poales</taxon>
        <taxon>Poaceae</taxon>
        <taxon>BOP clade</taxon>
        <taxon>Pooideae</taxon>
        <taxon>Triticodae</taxon>
        <taxon>Triticeae</taxon>
        <taxon>Triticinae</taxon>
        <taxon>Triticum</taxon>
    </lineage>
</organism>
<feature type="region of interest" description="Disordered" evidence="1">
    <location>
        <begin position="45"/>
        <end position="109"/>
    </location>
</feature>
<accession>A0A9R1MJ96</accession>
<evidence type="ECO:0000313" key="2">
    <source>
        <dbReference type="EMBL" id="KAF7107928.1"/>
    </source>
</evidence>
<reference evidence="2" key="1">
    <citation type="journal article" date="2017" name="Gigascience">
        <title>The first near-complete assembly of the hexaploid bread wheat genome, Triticum aestivum.</title>
        <authorList>
            <person name="Zimin A.V."/>
            <person name="Puiu D."/>
            <person name="Hall R."/>
            <person name="Kingan S."/>
            <person name="Clavijo B.J."/>
            <person name="Salzberg S.L."/>
        </authorList>
    </citation>
    <scope>NUCLEOTIDE SEQUENCE</scope>
    <source>
        <tissue evidence="2">Leaf</tissue>
    </source>
</reference>
<gene>
    <name evidence="2" type="ORF">CFC21_108503</name>
</gene>
<dbReference type="EMBL" id="CM022231">
    <property type="protein sequence ID" value="KAF7107928.1"/>
    <property type="molecule type" value="Genomic_DNA"/>
</dbReference>
<name>A0A9R1MJ96_WHEAT</name>